<feature type="region of interest" description="Disordered" evidence="9">
    <location>
        <begin position="254"/>
        <end position="297"/>
    </location>
</feature>
<keyword evidence="2" id="KW-0813">Transport</keyword>
<feature type="transmembrane region" description="Helical" evidence="10">
    <location>
        <begin position="113"/>
        <end position="134"/>
    </location>
</feature>
<dbReference type="Gene3D" id="1.20.1280.290">
    <property type="match status" value="2"/>
</dbReference>
<feature type="transmembrane region" description="Helical" evidence="10">
    <location>
        <begin position="141"/>
        <end position="163"/>
    </location>
</feature>
<reference evidence="11" key="1">
    <citation type="journal article" date="2021" name="Nat. Commun.">
        <title>Genetic determinants of endophytism in the Arabidopsis root mycobiome.</title>
        <authorList>
            <person name="Mesny F."/>
            <person name="Miyauchi S."/>
            <person name="Thiergart T."/>
            <person name="Pickel B."/>
            <person name="Atanasova L."/>
            <person name="Karlsson M."/>
            <person name="Huettel B."/>
            <person name="Barry K.W."/>
            <person name="Haridas S."/>
            <person name="Chen C."/>
            <person name="Bauer D."/>
            <person name="Andreopoulos W."/>
            <person name="Pangilinan J."/>
            <person name="LaButti K."/>
            <person name="Riley R."/>
            <person name="Lipzen A."/>
            <person name="Clum A."/>
            <person name="Drula E."/>
            <person name="Henrissat B."/>
            <person name="Kohler A."/>
            <person name="Grigoriev I.V."/>
            <person name="Martin F.M."/>
            <person name="Hacquard S."/>
        </authorList>
    </citation>
    <scope>NUCLEOTIDE SEQUENCE</scope>
    <source>
        <strain evidence="11">MPI-SDFR-AT-0117</strain>
    </source>
</reference>
<evidence type="ECO:0000256" key="6">
    <source>
        <dbReference type="ARBA" id="ARBA00023136"/>
    </source>
</evidence>
<dbReference type="PANTHER" id="PTHR12226">
    <property type="entry name" value="MANNOSE-P-DOLICHOL UTILIZATION DEFECT 1 LEC35 -RELATED"/>
    <property type="match status" value="1"/>
</dbReference>
<proteinExistence type="inferred from homology"/>
<evidence type="ECO:0000256" key="10">
    <source>
        <dbReference type="SAM" id="Phobius"/>
    </source>
</evidence>
<sequence length="297" mass="31079">MEALQETLRPILKPITSNLPGPLDELAISLLGPRCHASLVRELTLTDDACLKLAVSKALGLGIVGASSIVKVPQILKLLNSKSASGVSILSYLLETAAYVVTLAYNFRNEFPFSTYGETALIAAQNVIITALVFNYSGRAGLAAVFVAALAAAGSALLSPQLLDLKQLTLLQTGAGALGVASKIPQILAIYQQGSTGQLSAFTVINYLLGSLARVFTTLQEVDDNVILYSFIAGFALNAVLAAQMAYYWNAPSEKAKGKRPVAVPAKPKASVKASAESTGSAQSTPSKKGPSTRRRG</sequence>
<dbReference type="SMART" id="SM00679">
    <property type="entry name" value="CTNS"/>
    <property type="match status" value="2"/>
</dbReference>
<dbReference type="InterPro" id="IPR016817">
    <property type="entry name" value="MannP-dilichol_defect-1"/>
</dbReference>
<comment type="subcellular location">
    <subcellularLocation>
        <location evidence="1 8">Membrane</location>
        <topology evidence="1 8">Multi-pass membrane protein</topology>
    </subcellularLocation>
</comment>
<evidence type="ECO:0000256" key="9">
    <source>
        <dbReference type="SAM" id="MobiDB-lite"/>
    </source>
</evidence>
<dbReference type="PIRSF" id="PIRSF023381">
    <property type="entry name" value="MannP-dilichol_defect-1p"/>
    <property type="match status" value="1"/>
</dbReference>
<evidence type="ECO:0000256" key="7">
    <source>
        <dbReference type="ARBA" id="ARBA00038475"/>
    </source>
</evidence>
<keyword evidence="4" id="KW-0677">Repeat</keyword>
<evidence type="ECO:0000313" key="11">
    <source>
        <dbReference type="EMBL" id="KAH6681078.1"/>
    </source>
</evidence>
<evidence type="ECO:0000256" key="2">
    <source>
        <dbReference type="ARBA" id="ARBA00022448"/>
    </source>
</evidence>
<evidence type="ECO:0000256" key="1">
    <source>
        <dbReference type="ARBA" id="ARBA00004141"/>
    </source>
</evidence>
<keyword evidence="3 8" id="KW-0812">Transmembrane</keyword>
<feature type="compositionally biased region" description="Low complexity" evidence="9">
    <location>
        <begin position="261"/>
        <end position="278"/>
    </location>
</feature>
<dbReference type="OrthoDB" id="271506at2759"/>
<dbReference type="EMBL" id="JAGSXJ010000019">
    <property type="protein sequence ID" value="KAH6681078.1"/>
    <property type="molecule type" value="Genomic_DNA"/>
</dbReference>
<evidence type="ECO:0000313" key="12">
    <source>
        <dbReference type="Proteomes" id="UP000770015"/>
    </source>
</evidence>
<evidence type="ECO:0000256" key="5">
    <source>
        <dbReference type="ARBA" id="ARBA00022989"/>
    </source>
</evidence>
<feature type="transmembrane region" description="Helical" evidence="10">
    <location>
        <begin position="87"/>
        <end position="107"/>
    </location>
</feature>
<dbReference type="PANTHER" id="PTHR12226:SF2">
    <property type="entry name" value="MANNOSE-P-DOLICHOL UTILIZATION DEFECT 1 PROTEIN"/>
    <property type="match status" value="1"/>
</dbReference>
<feature type="transmembrane region" description="Helical" evidence="10">
    <location>
        <begin position="226"/>
        <end position="249"/>
    </location>
</feature>
<protein>
    <recommendedName>
        <fullName evidence="8">Mannose-P-dolichol utilization defect 1 protein homolog</fullName>
    </recommendedName>
</protein>
<evidence type="ECO:0000256" key="4">
    <source>
        <dbReference type="ARBA" id="ARBA00022737"/>
    </source>
</evidence>
<dbReference type="Pfam" id="PF04193">
    <property type="entry name" value="PQ-loop"/>
    <property type="match status" value="2"/>
</dbReference>
<dbReference type="FunFam" id="1.20.1280.290:FF:000006">
    <property type="entry name" value="mannose-P-dolichol utilization defect 1 protein"/>
    <property type="match status" value="1"/>
</dbReference>
<dbReference type="AlphaFoldDB" id="A0A9P8V563"/>
<dbReference type="GO" id="GO:0016020">
    <property type="term" value="C:membrane"/>
    <property type="evidence" value="ECO:0007669"/>
    <property type="project" value="UniProtKB-SubCell"/>
</dbReference>
<name>A0A9P8V563_9PEZI</name>
<evidence type="ECO:0000256" key="3">
    <source>
        <dbReference type="ARBA" id="ARBA00022692"/>
    </source>
</evidence>
<comment type="caution">
    <text evidence="11">The sequence shown here is derived from an EMBL/GenBank/DDBJ whole genome shotgun (WGS) entry which is preliminary data.</text>
</comment>
<keyword evidence="6 8" id="KW-0472">Membrane</keyword>
<organism evidence="11 12">
    <name type="scientific">Plectosphaerella plurivora</name>
    <dbReference type="NCBI Taxonomy" id="936078"/>
    <lineage>
        <taxon>Eukaryota</taxon>
        <taxon>Fungi</taxon>
        <taxon>Dikarya</taxon>
        <taxon>Ascomycota</taxon>
        <taxon>Pezizomycotina</taxon>
        <taxon>Sordariomycetes</taxon>
        <taxon>Hypocreomycetidae</taxon>
        <taxon>Glomerellales</taxon>
        <taxon>Plectosphaerellaceae</taxon>
        <taxon>Plectosphaerella</taxon>
    </lineage>
</organism>
<dbReference type="InterPro" id="IPR006603">
    <property type="entry name" value="PQ-loop_rpt"/>
</dbReference>
<gene>
    <name evidence="11" type="ORF">F5X68DRAFT_156040</name>
</gene>
<comment type="similarity">
    <text evidence="7 8">Belongs to the MPDU1 (TC 2.A.43.3) family.</text>
</comment>
<accession>A0A9P8V563</accession>
<evidence type="ECO:0000256" key="8">
    <source>
        <dbReference type="PIRNR" id="PIRNR023381"/>
    </source>
</evidence>
<dbReference type="Proteomes" id="UP000770015">
    <property type="component" value="Unassembled WGS sequence"/>
</dbReference>
<keyword evidence="5 8" id="KW-1133">Transmembrane helix</keyword>
<keyword evidence="12" id="KW-1185">Reference proteome</keyword>